<evidence type="ECO:0000313" key="3">
    <source>
        <dbReference type="Proteomes" id="UP000076400"/>
    </source>
</evidence>
<dbReference type="EMBL" id="LPXN01000001">
    <property type="protein sequence ID" value="KZD12851.1"/>
    <property type="molecule type" value="Genomic_DNA"/>
</dbReference>
<feature type="compositionally biased region" description="Basic and acidic residues" evidence="1">
    <location>
        <begin position="1"/>
        <end position="19"/>
    </location>
</feature>
<organism evidence="2 3">
    <name type="scientific">Oceanibaculum pacificum</name>
    <dbReference type="NCBI Taxonomy" id="580166"/>
    <lineage>
        <taxon>Bacteria</taxon>
        <taxon>Pseudomonadati</taxon>
        <taxon>Pseudomonadota</taxon>
        <taxon>Alphaproteobacteria</taxon>
        <taxon>Rhodospirillales</taxon>
        <taxon>Oceanibaculaceae</taxon>
        <taxon>Oceanibaculum</taxon>
    </lineage>
</organism>
<sequence length="137" mass="15210">MAQDKPQHKTKDKPQDKRSVPWSIKGVSSEAREAARAAVDASGRTMGEWLSEAIRAAAEKQAAPALPEAPARIEPSPVELAEWQALVERIEAAERRNALMVAPLHEILTTIARRLESLESRIDKRTESPVETPEDQR</sequence>
<dbReference type="RefSeq" id="WP_067551078.1">
    <property type="nucleotide sequence ID" value="NZ_LPXN01000001.1"/>
</dbReference>
<dbReference type="OrthoDB" id="7366759at2"/>
<dbReference type="Proteomes" id="UP000076400">
    <property type="component" value="Unassembled WGS sequence"/>
</dbReference>
<dbReference type="AlphaFoldDB" id="A0A154WH57"/>
<reference evidence="2 3" key="1">
    <citation type="submission" date="2015-12" db="EMBL/GenBank/DDBJ databases">
        <title>Genome sequence of Oceanibaculum pacificum MCCC 1A02656.</title>
        <authorList>
            <person name="Lu L."/>
            <person name="Lai Q."/>
            <person name="Shao Z."/>
            <person name="Qian P."/>
        </authorList>
    </citation>
    <scope>NUCLEOTIDE SEQUENCE [LARGE SCALE GENOMIC DNA]</scope>
    <source>
        <strain evidence="2 3">MCCC 1A02656</strain>
    </source>
</reference>
<gene>
    <name evidence="2" type="ORF">AUP43_00485</name>
</gene>
<dbReference type="STRING" id="580166.AUP43_00485"/>
<comment type="caution">
    <text evidence="2">The sequence shown here is derived from an EMBL/GenBank/DDBJ whole genome shotgun (WGS) entry which is preliminary data.</text>
</comment>
<evidence type="ECO:0000313" key="2">
    <source>
        <dbReference type="EMBL" id="KZD12851.1"/>
    </source>
</evidence>
<protein>
    <submittedName>
        <fullName evidence="2">Uncharacterized protein</fullName>
    </submittedName>
</protein>
<evidence type="ECO:0000256" key="1">
    <source>
        <dbReference type="SAM" id="MobiDB-lite"/>
    </source>
</evidence>
<keyword evidence="3" id="KW-1185">Reference proteome</keyword>
<name>A0A154WH57_9PROT</name>
<accession>A0A154WH57</accession>
<proteinExistence type="predicted"/>
<feature type="region of interest" description="Disordered" evidence="1">
    <location>
        <begin position="118"/>
        <end position="137"/>
    </location>
</feature>
<feature type="region of interest" description="Disordered" evidence="1">
    <location>
        <begin position="1"/>
        <end position="32"/>
    </location>
</feature>